<dbReference type="EMBL" id="CM042024">
    <property type="protein sequence ID" value="KAI3811733.1"/>
    <property type="molecule type" value="Genomic_DNA"/>
</dbReference>
<evidence type="ECO:0000313" key="2">
    <source>
        <dbReference type="Proteomes" id="UP001056120"/>
    </source>
</evidence>
<protein>
    <submittedName>
        <fullName evidence="1">Uncharacterized protein</fullName>
    </submittedName>
</protein>
<sequence>MYATCTPLSILTTPCHPYSSIVDSLTHSLTPFLHTSVNRRCRPSFRPSRRPFDSRSIAAVGVFKPPIVEVPIKRSGRSLLTSFQAQRSTGLKFILLYSVEAVCEVGASEKAFSLSLHCSSFEC</sequence>
<keyword evidence="2" id="KW-1185">Reference proteome</keyword>
<name>A0ACB9IU14_9ASTR</name>
<proteinExistence type="predicted"/>
<accession>A0ACB9IU14</accession>
<reference evidence="2" key="1">
    <citation type="journal article" date="2022" name="Mol. Ecol. Resour.">
        <title>The genomes of chicory, endive, great burdock and yacon provide insights into Asteraceae palaeo-polyploidization history and plant inulin production.</title>
        <authorList>
            <person name="Fan W."/>
            <person name="Wang S."/>
            <person name="Wang H."/>
            <person name="Wang A."/>
            <person name="Jiang F."/>
            <person name="Liu H."/>
            <person name="Zhao H."/>
            <person name="Xu D."/>
            <person name="Zhang Y."/>
        </authorList>
    </citation>
    <scope>NUCLEOTIDE SEQUENCE [LARGE SCALE GENOMIC DNA]</scope>
    <source>
        <strain evidence="2">cv. Yunnan</strain>
    </source>
</reference>
<evidence type="ECO:0000313" key="1">
    <source>
        <dbReference type="EMBL" id="KAI3811733.1"/>
    </source>
</evidence>
<gene>
    <name evidence="1" type="ORF">L1987_21462</name>
</gene>
<dbReference type="Proteomes" id="UP001056120">
    <property type="component" value="Linkage Group LG07"/>
</dbReference>
<reference evidence="1 2" key="2">
    <citation type="journal article" date="2022" name="Mol. Ecol. Resour.">
        <title>The genomes of chicory, endive, great burdock and yacon provide insights into Asteraceae paleo-polyploidization history and plant inulin production.</title>
        <authorList>
            <person name="Fan W."/>
            <person name="Wang S."/>
            <person name="Wang H."/>
            <person name="Wang A."/>
            <person name="Jiang F."/>
            <person name="Liu H."/>
            <person name="Zhao H."/>
            <person name="Xu D."/>
            <person name="Zhang Y."/>
        </authorList>
    </citation>
    <scope>NUCLEOTIDE SEQUENCE [LARGE SCALE GENOMIC DNA]</scope>
    <source>
        <strain evidence="2">cv. Yunnan</strain>
        <tissue evidence="1">Leaves</tissue>
    </source>
</reference>
<organism evidence="1 2">
    <name type="scientific">Smallanthus sonchifolius</name>
    <dbReference type="NCBI Taxonomy" id="185202"/>
    <lineage>
        <taxon>Eukaryota</taxon>
        <taxon>Viridiplantae</taxon>
        <taxon>Streptophyta</taxon>
        <taxon>Embryophyta</taxon>
        <taxon>Tracheophyta</taxon>
        <taxon>Spermatophyta</taxon>
        <taxon>Magnoliopsida</taxon>
        <taxon>eudicotyledons</taxon>
        <taxon>Gunneridae</taxon>
        <taxon>Pentapetalae</taxon>
        <taxon>asterids</taxon>
        <taxon>campanulids</taxon>
        <taxon>Asterales</taxon>
        <taxon>Asteraceae</taxon>
        <taxon>Asteroideae</taxon>
        <taxon>Heliantheae alliance</taxon>
        <taxon>Millerieae</taxon>
        <taxon>Smallanthus</taxon>
    </lineage>
</organism>
<comment type="caution">
    <text evidence="1">The sequence shown here is derived from an EMBL/GenBank/DDBJ whole genome shotgun (WGS) entry which is preliminary data.</text>
</comment>